<organism evidence="10 11">
    <name type="scientific">Aplysia californica</name>
    <name type="common">California sea hare</name>
    <dbReference type="NCBI Taxonomy" id="6500"/>
    <lineage>
        <taxon>Eukaryota</taxon>
        <taxon>Metazoa</taxon>
        <taxon>Spiralia</taxon>
        <taxon>Lophotrochozoa</taxon>
        <taxon>Mollusca</taxon>
        <taxon>Gastropoda</taxon>
        <taxon>Heterobranchia</taxon>
        <taxon>Euthyneura</taxon>
        <taxon>Tectipleura</taxon>
        <taxon>Aplysiida</taxon>
        <taxon>Aplysioidea</taxon>
        <taxon>Aplysiidae</taxon>
        <taxon>Aplysia</taxon>
    </lineage>
</organism>
<dbReference type="Proteomes" id="UP000694888">
    <property type="component" value="Unplaced"/>
</dbReference>
<comment type="subcellular location">
    <subcellularLocation>
        <location evidence="1">Nucleus</location>
    </subcellularLocation>
</comment>
<keyword evidence="5" id="KW-0862">Zinc</keyword>
<name>A0ABM0JI16_APLCA</name>
<evidence type="ECO:0000256" key="7">
    <source>
        <dbReference type="PROSITE-ProRule" id="PRU00042"/>
    </source>
</evidence>
<dbReference type="Pfam" id="PF00096">
    <property type="entry name" value="zf-C2H2"/>
    <property type="match status" value="1"/>
</dbReference>
<protein>
    <submittedName>
        <fullName evidence="11">Zinc finger protein 91</fullName>
    </submittedName>
</protein>
<evidence type="ECO:0000256" key="6">
    <source>
        <dbReference type="ARBA" id="ARBA00023242"/>
    </source>
</evidence>
<evidence type="ECO:0000256" key="4">
    <source>
        <dbReference type="ARBA" id="ARBA00022771"/>
    </source>
</evidence>
<evidence type="ECO:0000256" key="2">
    <source>
        <dbReference type="ARBA" id="ARBA00022723"/>
    </source>
</evidence>
<feature type="domain" description="C2H2-type" evidence="9">
    <location>
        <begin position="510"/>
        <end position="537"/>
    </location>
</feature>
<dbReference type="SMART" id="SM00355">
    <property type="entry name" value="ZnF_C2H2"/>
    <property type="match status" value="2"/>
</dbReference>
<evidence type="ECO:0000313" key="10">
    <source>
        <dbReference type="Proteomes" id="UP000694888"/>
    </source>
</evidence>
<dbReference type="SUPFAM" id="SSF57667">
    <property type="entry name" value="beta-beta-alpha zinc fingers"/>
    <property type="match status" value="2"/>
</dbReference>
<evidence type="ECO:0000259" key="9">
    <source>
        <dbReference type="PROSITE" id="PS50157"/>
    </source>
</evidence>
<dbReference type="InterPro" id="IPR036236">
    <property type="entry name" value="Znf_C2H2_sf"/>
</dbReference>
<dbReference type="PANTHER" id="PTHR16515:SF66">
    <property type="entry name" value="C2H2-TYPE DOMAIN-CONTAINING PROTEIN"/>
    <property type="match status" value="1"/>
</dbReference>
<evidence type="ECO:0000256" key="8">
    <source>
        <dbReference type="SAM" id="MobiDB-lite"/>
    </source>
</evidence>
<feature type="region of interest" description="Disordered" evidence="8">
    <location>
        <begin position="387"/>
        <end position="417"/>
    </location>
</feature>
<dbReference type="PROSITE" id="PS00028">
    <property type="entry name" value="ZINC_FINGER_C2H2_1"/>
    <property type="match status" value="2"/>
</dbReference>
<dbReference type="GeneID" id="101853534"/>
<gene>
    <name evidence="11" type="primary">LOC101853534</name>
</gene>
<feature type="domain" description="C2H2-type" evidence="9">
    <location>
        <begin position="482"/>
        <end position="509"/>
    </location>
</feature>
<keyword evidence="10" id="KW-1185">Reference proteome</keyword>
<dbReference type="PROSITE" id="PS50157">
    <property type="entry name" value="ZINC_FINGER_C2H2_2"/>
    <property type="match status" value="2"/>
</dbReference>
<keyword evidence="3" id="KW-0677">Repeat</keyword>
<dbReference type="RefSeq" id="XP_005094090.1">
    <property type="nucleotide sequence ID" value="XM_005094033.3"/>
</dbReference>
<dbReference type="PANTHER" id="PTHR16515">
    <property type="entry name" value="PR DOMAIN ZINC FINGER PROTEIN"/>
    <property type="match status" value="1"/>
</dbReference>
<keyword evidence="2" id="KW-0479">Metal-binding</keyword>
<evidence type="ECO:0000256" key="3">
    <source>
        <dbReference type="ARBA" id="ARBA00022737"/>
    </source>
</evidence>
<feature type="compositionally biased region" description="Polar residues" evidence="8">
    <location>
        <begin position="435"/>
        <end position="454"/>
    </location>
</feature>
<dbReference type="InterPro" id="IPR050331">
    <property type="entry name" value="Zinc_finger"/>
</dbReference>
<evidence type="ECO:0000313" key="11">
    <source>
        <dbReference type="RefSeq" id="XP_005094090.1"/>
    </source>
</evidence>
<dbReference type="Gene3D" id="3.30.160.60">
    <property type="entry name" value="Classic Zinc Finger"/>
    <property type="match status" value="2"/>
</dbReference>
<keyword evidence="4 7" id="KW-0863">Zinc-finger</keyword>
<feature type="compositionally biased region" description="Low complexity" evidence="8">
    <location>
        <begin position="407"/>
        <end position="416"/>
    </location>
</feature>
<feature type="region of interest" description="Disordered" evidence="8">
    <location>
        <begin position="327"/>
        <end position="356"/>
    </location>
</feature>
<dbReference type="InterPro" id="IPR013087">
    <property type="entry name" value="Znf_C2H2_type"/>
</dbReference>
<sequence length="572" mass="65526">MADISYSSIQMNINFEKNAVIRHVNLDVDGIAVKRGERRSKSRLSLRDVEHQDTSTSTSSGMNESEEKNRFLFLFDLKEKRPVVREESVEEPSFEWPCDVKAKGKGNVRSDVIENSCIEVKGEPIIAEEEIKVKLLNKEYHTDIDMVKTEPLFEHFTDFGGEVNPTGENFVKEEMGDLCVEPTFVEDHISQAGGLQLQISSVRSLSMEQSFYPDTDIVACSRQASIFSADPALLEYSVSNSGPVARTCWNHGESSGLRVVLGPTESENKRKTSNAMQCKAYRERNSDNLNYIERNKEKCKKYRQRVLTDEQLAARREASRLRTQKCREAKKLKKKPSLTSAPKLTRTHEEKPEMRETVEEQREGWKLQKEKQLASWTSQEWRHQQEKCRTYSRKRKQNLAQVDDAKSVPSSHHVSPTSCHIVDQANDMHRRQDESLSCQSGTEQRVSQENISSVRETPLLRNRKICSGKNPDKCCAVCGENNKCEVCCASLTRRDNLQNHERMHTGEKPYKCEVCGAMFARSGNLRKHQIKHSGEKPYNSEVCYASFSTKGRSTESQTNTHKRRTLHLKFFV</sequence>
<feature type="compositionally biased region" description="Basic and acidic residues" evidence="8">
    <location>
        <begin position="346"/>
        <end position="356"/>
    </location>
</feature>
<reference evidence="11" key="1">
    <citation type="submission" date="2025-08" db="UniProtKB">
        <authorList>
            <consortium name="RefSeq"/>
        </authorList>
    </citation>
    <scope>IDENTIFICATION</scope>
</reference>
<keyword evidence="6" id="KW-0539">Nucleus</keyword>
<feature type="region of interest" description="Disordered" evidence="8">
    <location>
        <begin position="42"/>
        <end position="65"/>
    </location>
</feature>
<evidence type="ECO:0000256" key="5">
    <source>
        <dbReference type="ARBA" id="ARBA00022833"/>
    </source>
</evidence>
<evidence type="ECO:0000256" key="1">
    <source>
        <dbReference type="ARBA" id="ARBA00004123"/>
    </source>
</evidence>
<accession>A0ABM0JI16</accession>
<proteinExistence type="predicted"/>
<feature type="region of interest" description="Disordered" evidence="8">
    <location>
        <begin position="430"/>
        <end position="454"/>
    </location>
</feature>
<feature type="compositionally biased region" description="Polar residues" evidence="8">
    <location>
        <begin position="54"/>
        <end position="63"/>
    </location>
</feature>